<dbReference type="RefSeq" id="WP_188943342.1">
    <property type="nucleotide sequence ID" value="NZ_BMPN01000003.1"/>
</dbReference>
<reference evidence="4" key="1">
    <citation type="journal article" date="2019" name="Int. J. Syst. Evol. Microbiol.">
        <title>The Global Catalogue of Microorganisms (GCM) 10K type strain sequencing project: providing services to taxonomists for standard genome sequencing and annotation.</title>
        <authorList>
            <consortium name="The Broad Institute Genomics Platform"/>
            <consortium name="The Broad Institute Genome Sequencing Center for Infectious Disease"/>
            <person name="Wu L."/>
            <person name="Ma J."/>
        </authorList>
    </citation>
    <scope>NUCLEOTIDE SEQUENCE [LARGE SCALE GENOMIC DNA]</scope>
    <source>
        <strain evidence="4">JCM 30071</strain>
    </source>
</reference>
<evidence type="ECO:0000256" key="2">
    <source>
        <dbReference type="SAM" id="Phobius"/>
    </source>
</evidence>
<dbReference type="EMBL" id="BMPN01000003">
    <property type="protein sequence ID" value="GGJ62097.1"/>
    <property type="molecule type" value="Genomic_DNA"/>
</dbReference>
<gene>
    <name evidence="3" type="primary">xhlA</name>
    <name evidence="3" type="ORF">GCM10007111_25280</name>
</gene>
<protein>
    <submittedName>
        <fullName evidence="3">Protein XhlA</fullName>
    </submittedName>
</protein>
<keyword evidence="2" id="KW-1133">Transmembrane helix</keyword>
<sequence>MSEQEEMDTVDKTQQDIIEIRQDIKNMKGDINKLQLNDIKQDEKIVNLQTTLSSIQDDTKWIRRMITKAIVTAVITGVIGGAIALFFAKF</sequence>
<feature type="coiled-coil region" evidence="1">
    <location>
        <begin position="10"/>
        <end position="37"/>
    </location>
</feature>
<dbReference type="Pfam" id="PF10779">
    <property type="entry name" value="XhlA"/>
    <property type="match status" value="1"/>
</dbReference>
<organism evidence="3 4">
    <name type="scientific">Virgibacillus kapii</name>
    <dbReference type="NCBI Taxonomy" id="1638645"/>
    <lineage>
        <taxon>Bacteria</taxon>
        <taxon>Bacillati</taxon>
        <taxon>Bacillota</taxon>
        <taxon>Bacilli</taxon>
        <taxon>Bacillales</taxon>
        <taxon>Bacillaceae</taxon>
        <taxon>Virgibacillus</taxon>
    </lineage>
</organism>
<dbReference type="InterPro" id="IPR019715">
    <property type="entry name" value="Haemolysin_XhlA"/>
</dbReference>
<evidence type="ECO:0000313" key="4">
    <source>
        <dbReference type="Proteomes" id="UP000634435"/>
    </source>
</evidence>
<name>A0ABQ2DQ34_9BACI</name>
<proteinExistence type="predicted"/>
<keyword evidence="2" id="KW-0472">Membrane</keyword>
<feature type="transmembrane region" description="Helical" evidence="2">
    <location>
        <begin position="69"/>
        <end position="88"/>
    </location>
</feature>
<dbReference type="Proteomes" id="UP000634435">
    <property type="component" value="Unassembled WGS sequence"/>
</dbReference>
<keyword evidence="1" id="KW-0175">Coiled coil</keyword>
<evidence type="ECO:0000256" key="1">
    <source>
        <dbReference type="SAM" id="Coils"/>
    </source>
</evidence>
<accession>A0ABQ2DQ34</accession>
<evidence type="ECO:0000313" key="3">
    <source>
        <dbReference type="EMBL" id="GGJ62097.1"/>
    </source>
</evidence>
<keyword evidence="2" id="KW-0812">Transmembrane</keyword>
<comment type="caution">
    <text evidence="3">The sequence shown here is derived from an EMBL/GenBank/DDBJ whole genome shotgun (WGS) entry which is preliminary data.</text>
</comment>
<keyword evidence="4" id="KW-1185">Reference proteome</keyword>